<protein>
    <submittedName>
        <fullName evidence="1">Uncharacterized protein</fullName>
    </submittedName>
</protein>
<sequence>MKHGRRLSSVYFRPTKSPSVLSECLRGWLLKGVIQWGKDLLFLPPPSRKHPPSCCSALIGRRNTPLITQMGTRAGWRGQIFKTNVQKFNTNDLISLGLYTRDPPTQDFLTFCLQAVQKS</sequence>
<dbReference type="Proteomes" id="UP000499080">
    <property type="component" value="Unassembled WGS sequence"/>
</dbReference>
<proteinExistence type="predicted"/>
<dbReference type="AlphaFoldDB" id="A0A4Y2R0T4"/>
<accession>A0A4Y2R0T4</accession>
<evidence type="ECO:0000313" key="1">
    <source>
        <dbReference type="EMBL" id="GBN69233.1"/>
    </source>
</evidence>
<dbReference type="EMBL" id="BGPR01015442">
    <property type="protein sequence ID" value="GBN69233.1"/>
    <property type="molecule type" value="Genomic_DNA"/>
</dbReference>
<evidence type="ECO:0000313" key="2">
    <source>
        <dbReference type="Proteomes" id="UP000499080"/>
    </source>
</evidence>
<reference evidence="1 2" key="1">
    <citation type="journal article" date="2019" name="Sci. Rep.">
        <title>Orb-weaving spider Araneus ventricosus genome elucidates the spidroin gene catalogue.</title>
        <authorList>
            <person name="Kono N."/>
            <person name="Nakamura H."/>
            <person name="Ohtoshi R."/>
            <person name="Moran D.A.P."/>
            <person name="Shinohara A."/>
            <person name="Yoshida Y."/>
            <person name="Fujiwara M."/>
            <person name="Mori M."/>
            <person name="Tomita M."/>
            <person name="Arakawa K."/>
        </authorList>
    </citation>
    <scope>NUCLEOTIDE SEQUENCE [LARGE SCALE GENOMIC DNA]</scope>
</reference>
<comment type="caution">
    <text evidence="1">The sequence shown here is derived from an EMBL/GenBank/DDBJ whole genome shotgun (WGS) entry which is preliminary data.</text>
</comment>
<gene>
    <name evidence="1" type="ORF">AVEN_213865_1</name>
</gene>
<name>A0A4Y2R0T4_ARAVE</name>
<organism evidence="1 2">
    <name type="scientific">Araneus ventricosus</name>
    <name type="common">Orbweaver spider</name>
    <name type="synonym">Epeira ventricosa</name>
    <dbReference type="NCBI Taxonomy" id="182803"/>
    <lineage>
        <taxon>Eukaryota</taxon>
        <taxon>Metazoa</taxon>
        <taxon>Ecdysozoa</taxon>
        <taxon>Arthropoda</taxon>
        <taxon>Chelicerata</taxon>
        <taxon>Arachnida</taxon>
        <taxon>Araneae</taxon>
        <taxon>Araneomorphae</taxon>
        <taxon>Entelegynae</taxon>
        <taxon>Araneoidea</taxon>
        <taxon>Araneidae</taxon>
        <taxon>Araneus</taxon>
    </lineage>
</organism>
<keyword evidence="2" id="KW-1185">Reference proteome</keyword>